<evidence type="ECO:0000259" key="11">
    <source>
        <dbReference type="Pfam" id="PF03725"/>
    </source>
</evidence>
<keyword evidence="4" id="KW-0963">Cytoplasm</keyword>
<evidence type="ECO:0000256" key="7">
    <source>
        <dbReference type="ARBA" id="ARBA00022884"/>
    </source>
</evidence>
<keyword evidence="5" id="KW-0698">rRNA processing</keyword>
<evidence type="ECO:0000256" key="6">
    <source>
        <dbReference type="ARBA" id="ARBA00022835"/>
    </source>
</evidence>
<evidence type="ECO:0000256" key="3">
    <source>
        <dbReference type="ARBA" id="ARBA00006678"/>
    </source>
</evidence>
<reference evidence="12" key="2">
    <citation type="journal article" date="2014" name="Nat. Commun.">
        <title>The emerging biofuel crop Camelina sativa retains a highly undifferentiated hexaploid genome structure.</title>
        <authorList>
            <person name="Kagale S."/>
            <person name="Koh C."/>
            <person name="Nixon J."/>
            <person name="Bollina V."/>
            <person name="Clarke W.E."/>
            <person name="Tuteja R."/>
            <person name="Spillane C."/>
            <person name="Robinson S.J."/>
            <person name="Links M.G."/>
            <person name="Clarke C."/>
            <person name="Higgins E.E."/>
            <person name="Huebert T."/>
            <person name="Sharpe A.G."/>
            <person name="Parkin I.A."/>
        </authorList>
    </citation>
    <scope>NUCLEOTIDE SEQUENCE [LARGE SCALE GENOMIC DNA]</scope>
    <source>
        <strain evidence="12">r\DH55</strain>
    </source>
</reference>
<dbReference type="Pfam" id="PF01138">
    <property type="entry name" value="RNase_PH"/>
    <property type="match status" value="1"/>
</dbReference>
<dbReference type="PANTHER" id="PTHR11097">
    <property type="entry name" value="EXOSOME COMPLEX EXONUCLEASE RIBOSOMAL RNA PROCESSING PROTEIN"/>
    <property type="match status" value="1"/>
</dbReference>
<evidence type="ECO:0000256" key="4">
    <source>
        <dbReference type="ARBA" id="ARBA00022490"/>
    </source>
</evidence>
<dbReference type="InterPro" id="IPR020568">
    <property type="entry name" value="Ribosomal_Su5_D2-typ_SF"/>
</dbReference>
<dbReference type="PANTHER" id="PTHR11097:SF9">
    <property type="entry name" value="EXOSOME COMPLEX COMPONENT RRP43"/>
    <property type="match status" value="1"/>
</dbReference>
<keyword evidence="12" id="KW-1185">Reference proteome</keyword>
<dbReference type="InterPro" id="IPR033196">
    <property type="entry name" value="Rrp43"/>
</dbReference>
<dbReference type="Gene3D" id="3.30.230.70">
    <property type="entry name" value="GHMP Kinase, N-terminal domain"/>
    <property type="match status" value="1"/>
</dbReference>
<dbReference type="RefSeq" id="XP_019101516.1">
    <property type="nucleotide sequence ID" value="XM_019245971.1"/>
</dbReference>
<feature type="domain" description="Exoribonuclease phosphorolytic" evidence="11">
    <location>
        <begin position="250"/>
        <end position="315"/>
    </location>
</feature>
<dbReference type="InterPro" id="IPR015847">
    <property type="entry name" value="ExoRNase_PH_dom2"/>
</dbReference>
<dbReference type="SUPFAM" id="SSF55666">
    <property type="entry name" value="Ribonuclease PH domain 2-like"/>
    <property type="match status" value="1"/>
</dbReference>
<reference evidence="12" key="1">
    <citation type="journal article" date="1997" name="Nucleic Acids Res.">
        <title>tRNAscan-SE: a program for improved detection of transfer RNA genes in genomic sequence.</title>
        <authorList>
            <person name="Lowe T.M."/>
            <person name="Eddy S.R."/>
        </authorList>
    </citation>
    <scope>NUCLEOTIDE SEQUENCE [LARGE SCALE GENOMIC DNA]</scope>
    <source>
        <strain evidence="12">r\DH55</strain>
    </source>
</reference>
<dbReference type="Pfam" id="PF03725">
    <property type="entry name" value="RNase_PH_C"/>
    <property type="match status" value="1"/>
</dbReference>
<name>A0ABM0Z660_CAMSA</name>
<dbReference type="InterPro" id="IPR036345">
    <property type="entry name" value="ExoRNase_PH_dom2_sf"/>
</dbReference>
<evidence type="ECO:0000256" key="2">
    <source>
        <dbReference type="ARBA" id="ARBA00004604"/>
    </source>
</evidence>
<sequence length="330" mass="35878">MGLPDSSQDLSTEMEVDAFRRIFPLRFFERHLSESLRPDARPLGKARDTIVNPGKIIYNLTLIKVKLFETCHLVCIFFVCIGLVSTADGSALAKIGSTTMLAAIRMEVMTPSTDSPDEGCIALEFHMPPICSPTVRPGRPADAAPVISKRLSDTILSSGMIDLKELCLVSGKAAWMGYLDIYCLNADGALFDAALLSAVAAFSNLEIPVVALNDNGRIVAISGGKDEDNASIIEKKAVNKEKRKLTLKNIPFSLTCILHKKYILADPTTEEESIMDTLVTVVLDSSDQMVSLYKSGGTVLAYSSAVKSCVELARKRAKELKQILGEMDID</sequence>
<dbReference type="SUPFAM" id="SSF54211">
    <property type="entry name" value="Ribosomal protein S5 domain 2-like"/>
    <property type="match status" value="1"/>
</dbReference>
<keyword evidence="6" id="KW-0271">Exosome</keyword>
<keyword evidence="7" id="KW-0694">RNA-binding</keyword>
<protein>
    <recommendedName>
        <fullName evidence="9">Ribosomal RNA-processing protein 43</fullName>
    </recommendedName>
</protein>
<dbReference type="InterPro" id="IPR050590">
    <property type="entry name" value="Exosome_comp_Rrp42_subfam"/>
</dbReference>
<evidence type="ECO:0000259" key="10">
    <source>
        <dbReference type="Pfam" id="PF01138"/>
    </source>
</evidence>
<organism evidence="12 13">
    <name type="scientific">Camelina sativa</name>
    <name type="common">False flax</name>
    <name type="synonym">Myagrum sativum</name>
    <dbReference type="NCBI Taxonomy" id="90675"/>
    <lineage>
        <taxon>Eukaryota</taxon>
        <taxon>Viridiplantae</taxon>
        <taxon>Streptophyta</taxon>
        <taxon>Embryophyta</taxon>
        <taxon>Tracheophyta</taxon>
        <taxon>Spermatophyta</taxon>
        <taxon>Magnoliopsida</taxon>
        <taxon>eudicotyledons</taxon>
        <taxon>Gunneridae</taxon>
        <taxon>Pentapetalae</taxon>
        <taxon>rosids</taxon>
        <taxon>malvids</taxon>
        <taxon>Brassicales</taxon>
        <taxon>Brassicaceae</taxon>
        <taxon>Camelineae</taxon>
        <taxon>Camelina</taxon>
    </lineage>
</organism>
<comment type="subcellular location">
    <subcellularLocation>
        <location evidence="1">Cytoplasm</location>
    </subcellularLocation>
    <subcellularLocation>
        <location evidence="2">Nucleus</location>
        <location evidence="2">Nucleolus</location>
    </subcellularLocation>
</comment>
<evidence type="ECO:0000256" key="9">
    <source>
        <dbReference type="ARBA" id="ARBA00030617"/>
    </source>
</evidence>
<comment type="similarity">
    <text evidence="3">Belongs to the RNase PH family.</text>
</comment>
<evidence type="ECO:0000313" key="12">
    <source>
        <dbReference type="Proteomes" id="UP000694864"/>
    </source>
</evidence>
<dbReference type="GeneID" id="104787145"/>
<dbReference type="RefSeq" id="XP_010510972.1">
    <property type="nucleotide sequence ID" value="XM_010512670.2"/>
</dbReference>
<proteinExistence type="inferred from homology"/>
<evidence type="ECO:0000256" key="1">
    <source>
        <dbReference type="ARBA" id="ARBA00004496"/>
    </source>
</evidence>
<evidence type="ECO:0000313" key="13">
    <source>
        <dbReference type="RefSeq" id="XP_010510972.1"/>
    </source>
</evidence>
<keyword evidence="8" id="KW-0539">Nucleus</keyword>
<reference evidence="13 14" key="3">
    <citation type="submission" date="2025-05" db="UniProtKB">
        <authorList>
            <consortium name="RefSeq"/>
        </authorList>
    </citation>
    <scope>IDENTIFICATION</scope>
    <source>
        <tissue evidence="13 14">Leaf</tissue>
    </source>
</reference>
<evidence type="ECO:0000313" key="14">
    <source>
        <dbReference type="RefSeq" id="XP_019101516.1"/>
    </source>
</evidence>
<gene>
    <name evidence="13 14" type="primary">LOC104787145</name>
</gene>
<dbReference type="CDD" id="cd11369">
    <property type="entry name" value="RNase_PH_RRP43"/>
    <property type="match status" value="1"/>
</dbReference>
<accession>A0ABM0Z660</accession>
<dbReference type="InterPro" id="IPR027408">
    <property type="entry name" value="PNPase/RNase_PH_dom_sf"/>
</dbReference>
<evidence type="ECO:0000256" key="8">
    <source>
        <dbReference type="ARBA" id="ARBA00023242"/>
    </source>
</evidence>
<dbReference type="InterPro" id="IPR001247">
    <property type="entry name" value="ExoRNase_PH_dom1"/>
</dbReference>
<evidence type="ECO:0000256" key="5">
    <source>
        <dbReference type="ARBA" id="ARBA00022552"/>
    </source>
</evidence>
<feature type="domain" description="Exoribonuclease phosphorolytic" evidence="10">
    <location>
        <begin position="80"/>
        <end position="208"/>
    </location>
</feature>
<dbReference type="Proteomes" id="UP000694864">
    <property type="component" value="Chromosome 5"/>
</dbReference>